<evidence type="ECO:0000313" key="2">
    <source>
        <dbReference type="Proteomes" id="UP000320799"/>
    </source>
</evidence>
<dbReference type="KEGG" id="vg:56136017"/>
<dbReference type="EMBL" id="MN094788">
    <property type="protein sequence ID" value="QDH83542.1"/>
    <property type="molecule type" value="Genomic_DNA"/>
</dbReference>
<keyword evidence="2" id="KW-1185">Reference proteome</keyword>
<protein>
    <submittedName>
        <fullName evidence="1">Uncharacterized protein</fullName>
    </submittedName>
</protein>
<proteinExistence type="predicted"/>
<organism evidence="1 2">
    <name type="scientific">Achromobacter phage Motura</name>
    <dbReference type="NCBI Taxonomy" id="2591403"/>
    <lineage>
        <taxon>Viruses</taxon>
        <taxon>Duplodnaviria</taxon>
        <taxon>Heunggongvirae</taxon>
        <taxon>Uroviricota</taxon>
        <taxon>Caudoviricetes</taxon>
        <taxon>Moturavirus</taxon>
        <taxon>Moturavirus motura</taxon>
    </lineage>
</organism>
<name>A0A514CSU2_9CAUD</name>
<sequence>MKTKRKLKVVVPCKFKHHTYEVEYERSYWSGKLPQYSATVQGEYGHLYPVIVVTQRLDGFFVGYVQLGADNGYVTVITNPKLTAAEAYAILARDYWENRY</sequence>
<reference evidence="1 2" key="1">
    <citation type="submission" date="2019-06" db="EMBL/GenBank/DDBJ databases">
        <authorList>
            <person name="Kincaid V.D."/>
            <person name="Fuller A."/>
            <person name="Hodges K."/>
            <person name="Bansal M."/>
            <person name="Essig J."/>
            <person name="Johnson A."/>
        </authorList>
    </citation>
    <scope>NUCLEOTIDE SEQUENCE [LARGE SCALE GENOMIC DNA]</scope>
</reference>
<accession>A0A514CSU2</accession>
<dbReference type="Proteomes" id="UP000320799">
    <property type="component" value="Segment"/>
</dbReference>
<evidence type="ECO:0000313" key="1">
    <source>
        <dbReference type="EMBL" id="QDH83542.1"/>
    </source>
</evidence>
<dbReference type="GeneID" id="56136017"/>
<dbReference type="RefSeq" id="YP_009903741.1">
    <property type="nucleotide sequence ID" value="NC_049849.1"/>
</dbReference>